<reference evidence="1 2" key="1">
    <citation type="journal article" date="2018" name="Sci. Rep.">
        <title>Genomic signatures of local adaptation to the degree of environmental predictability in rotifers.</title>
        <authorList>
            <person name="Franch-Gras L."/>
            <person name="Hahn C."/>
            <person name="Garcia-Roger E.M."/>
            <person name="Carmona M.J."/>
            <person name="Serra M."/>
            <person name="Gomez A."/>
        </authorList>
    </citation>
    <scope>NUCLEOTIDE SEQUENCE [LARGE SCALE GENOMIC DNA]</scope>
    <source>
        <strain evidence="1">HYR1</strain>
    </source>
</reference>
<protein>
    <submittedName>
        <fullName evidence="1">Uncharacterized protein</fullName>
    </submittedName>
</protein>
<organism evidence="1 2">
    <name type="scientific">Brachionus plicatilis</name>
    <name type="common">Marine rotifer</name>
    <name type="synonym">Brachionus muelleri</name>
    <dbReference type="NCBI Taxonomy" id="10195"/>
    <lineage>
        <taxon>Eukaryota</taxon>
        <taxon>Metazoa</taxon>
        <taxon>Spiralia</taxon>
        <taxon>Gnathifera</taxon>
        <taxon>Rotifera</taxon>
        <taxon>Eurotatoria</taxon>
        <taxon>Monogononta</taxon>
        <taxon>Pseudotrocha</taxon>
        <taxon>Ploima</taxon>
        <taxon>Brachionidae</taxon>
        <taxon>Brachionus</taxon>
    </lineage>
</organism>
<accession>A0A3M7PV53</accession>
<gene>
    <name evidence="1" type="ORF">BpHYR1_022205</name>
</gene>
<dbReference type="Proteomes" id="UP000276133">
    <property type="component" value="Unassembled WGS sequence"/>
</dbReference>
<evidence type="ECO:0000313" key="1">
    <source>
        <dbReference type="EMBL" id="RNA02844.1"/>
    </source>
</evidence>
<dbReference type="EMBL" id="REGN01008740">
    <property type="protein sequence ID" value="RNA02844.1"/>
    <property type="molecule type" value="Genomic_DNA"/>
</dbReference>
<sequence length="66" mass="7692">MLFEGQLKPCLQNHRVNKSPQSLTYPKKKIKLLILNPVKLKTMSSFLIDEKSKKFICFPVTKKNDD</sequence>
<evidence type="ECO:0000313" key="2">
    <source>
        <dbReference type="Proteomes" id="UP000276133"/>
    </source>
</evidence>
<proteinExistence type="predicted"/>
<dbReference type="AlphaFoldDB" id="A0A3M7PV53"/>
<keyword evidence="2" id="KW-1185">Reference proteome</keyword>
<comment type="caution">
    <text evidence="1">The sequence shown here is derived from an EMBL/GenBank/DDBJ whole genome shotgun (WGS) entry which is preliminary data.</text>
</comment>
<name>A0A3M7PV53_BRAPC</name>